<name>A0A3N9UIL9_9BACI</name>
<keyword evidence="1" id="KW-0812">Transmembrane</keyword>
<reference evidence="2 3" key="1">
    <citation type="journal article" date="2013" name="J. Microbiol.">
        <title>Lysinibacillus chungkukjangi sp. nov., isolated from Chungkukjang, Korean fermented soybean food.</title>
        <authorList>
            <person name="Kim S.J."/>
            <person name="Jang Y.H."/>
            <person name="Hamada M."/>
            <person name="Ahn J.H."/>
            <person name="Weon H.Y."/>
            <person name="Suzuki K."/>
            <person name="Whang K.S."/>
            <person name="Kwon S.W."/>
        </authorList>
    </citation>
    <scope>NUCLEOTIDE SEQUENCE [LARGE SCALE GENOMIC DNA]</scope>
    <source>
        <strain evidence="2 3">MCCC 1A12701</strain>
    </source>
</reference>
<comment type="caution">
    <text evidence="2">The sequence shown here is derived from an EMBL/GenBank/DDBJ whole genome shotgun (WGS) entry which is preliminary data.</text>
</comment>
<sequence length="59" mass="6714">MNLLLILIFSLLIGIVLKQLERLSKKSKPMKYLAISCSLFLALLTVVIFFMFLNKGVNL</sequence>
<protein>
    <submittedName>
        <fullName evidence="2">Uncharacterized protein</fullName>
    </submittedName>
</protein>
<keyword evidence="1" id="KW-0472">Membrane</keyword>
<accession>A0A3N9UIL9</accession>
<evidence type="ECO:0000313" key="2">
    <source>
        <dbReference type="EMBL" id="RQW75909.1"/>
    </source>
</evidence>
<organism evidence="2 3">
    <name type="scientific">Lysinibacillus composti</name>
    <dbReference type="NCBI Taxonomy" id="720633"/>
    <lineage>
        <taxon>Bacteria</taxon>
        <taxon>Bacillati</taxon>
        <taxon>Bacillota</taxon>
        <taxon>Bacilli</taxon>
        <taxon>Bacillales</taxon>
        <taxon>Bacillaceae</taxon>
        <taxon>Lysinibacillus</taxon>
    </lineage>
</organism>
<keyword evidence="3" id="KW-1185">Reference proteome</keyword>
<gene>
    <name evidence="2" type="ORF">EBB45_04645</name>
</gene>
<dbReference type="Proteomes" id="UP000274033">
    <property type="component" value="Unassembled WGS sequence"/>
</dbReference>
<dbReference type="EMBL" id="RRCT01000002">
    <property type="protein sequence ID" value="RQW75909.1"/>
    <property type="molecule type" value="Genomic_DNA"/>
</dbReference>
<feature type="transmembrane region" description="Helical" evidence="1">
    <location>
        <begin position="32"/>
        <end position="53"/>
    </location>
</feature>
<evidence type="ECO:0000313" key="3">
    <source>
        <dbReference type="Proteomes" id="UP000274033"/>
    </source>
</evidence>
<evidence type="ECO:0000256" key="1">
    <source>
        <dbReference type="SAM" id="Phobius"/>
    </source>
</evidence>
<keyword evidence="1" id="KW-1133">Transmembrane helix</keyword>
<dbReference type="AlphaFoldDB" id="A0A3N9UIL9"/>
<proteinExistence type="predicted"/>
<dbReference type="RefSeq" id="WP_124763122.1">
    <property type="nucleotide sequence ID" value="NZ_RRCT01000002.1"/>
</dbReference>